<keyword evidence="1" id="KW-0560">Oxidoreductase</keyword>
<reference evidence="1 2" key="1">
    <citation type="submission" date="2014-09" db="EMBL/GenBank/DDBJ databases">
        <title>Vibrio maritimus JCM 19235. (C45) whole genome shotgun sequence.</title>
        <authorList>
            <person name="Sawabe T."/>
            <person name="Meirelles P."/>
            <person name="Nakanishi M."/>
            <person name="Sayaka M."/>
            <person name="Hattori M."/>
            <person name="Ohkuma M."/>
        </authorList>
    </citation>
    <scope>NUCLEOTIDE SEQUENCE [LARGE SCALE GENOMIC DNA]</scope>
    <source>
        <strain evidence="2">JCM19235</strain>
    </source>
</reference>
<evidence type="ECO:0000313" key="1">
    <source>
        <dbReference type="EMBL" id="GAL20947.1"/>
    </source>
</evidence>
<keyword evidence="2" id="KW-1185">Reference proteome</keyword>
<protein>
    <submittedName>
        <fullName evidence="1">Alcohol dehydrogenase</fullName>
        <ecNumber evidence="1">1.1.1.1</ecNumber>
    </submittedName>
</protein>
<proteinExistence type="predicted"/>
<organism evidence="1 2">
    <name type="scientific">Vibrio maritimus</name>
    <dbReference type="NCBI Taxonomy" id="990268"/>
    <lineage>
        <taxon>Bacteria</taxon>
        <taxon>Pseudomonadati</taxon>
        <taxon>Pseudomonadota</taxon>
        <taxon>Gammaproteobacteria</taxon>
        <taxon>Vibrionales</taxon>
        <taxon>Vibrionaceae</taxon>
        <taxon>Vibrio</taxon>
    </lineage>
</organism>
<dbReference type="STRING" id="990268.JCM19235_222"/>
<dbReference type="EMBL" id="BBMR01000007">
    <property type="protein sequence ID" value="GAL20947.1"/>
    <property type="molecule type" value="Genomic_DNA"/>
</dbReference>
<dbReference type="Proteomes" id="UP000029228">
    <property type="component" value="Unassembled WGS sequence"/>
</dbReference>
<dbReference type="EC" id="1.1.1.1" evidence="1"/>
<sequence length="48" mass="5427">MSDFGIDKQAFWSNLDIMSEQALASGSPNNNPRIPNKEEVIELYKAAW</sequence>
<name>A0A090SNK5_9VIBR</name>
<dbReference type="Gene3D" id="1.20.1090.10">
    <property type="entry name" value="Dehydroquinate synthase-like - alpha domain"/>
    <property type="match status" value="1"/>
</dbReference>
<dbReference type="SUPFAM" id="SSF56796">
    <property type="entry name" value="Dehydroquinate synthase-like"/>
    <property type="match status" value="1"/>
</dbReference>
<comment type="caution">
    <text evidence="1">The sequence shown here is derived from an EMBL/GenBank/DDBJ whole genome shotgun (WGS) entry which is preliminary data.</text>
</comment>
<accession>A0A090SNK5</accession>
<gene>
    <name evidence="1" type="ORF">JCM19235_222</name>
</gene>
<dbReference type="AlphaFoldDB" id="A0A090SNK5"/>
<dbReference type="GO" id="GO:0004022">
    <property type="term" value="F:alcohol dehydrogenase (NAD+) activity"/>
    <property type="evidence" value="ECO:0007669"/>
    <property type="project" value="UniProtKB-EC"/>
</dbReference>
<evidence type="ECO:0000313" key="2">
    <source>
        <dbReference type="Proteomes" id="UP000029228"/>
    </source>
</evidence>